<accession>A0A8J7DXY4</accession>
<dbReference type="AlphaFoldDB" id="A0A8J7DXY4"/>
<dbReference type="EMBL" id="JADEWZ010000024">
    <property type="protein sequence ID" value="MBE9117391.1"/>
    <property type="molecule type" value="Genomic_DNA"/>
</dbReference>
<protein>
    <submittedName>
        <fullName evidence="2">Uncharacterized protein</fullName>
    </submittedName>
</protein>
<name>A0A8J7DXY4_9CYAN</name>
<organism evidence="2 3">
    <name type="scientific">Lusitaniella coriacea LEGE 07157</name>
    <dbReference type="NCBI Taxonomy" id="945747"/>
    <lineage>
        <taxon>Bacteria</taxon>
        <taxon>Bacillati</taxon>
        <taxon>Cyanobacteriota</taxon>
        <taxon>Cyanophyceae</taxon>
        <taxon>Spirulinales</taxon>
        <taxon>Lusitaniellaceae</taxon>
        <taxon>Lusitaniella</taxon>
    </lineage>
</organism>
<comment type="caution">
    <text evidence="2">The sequence shown here is derived from an EMBL/GenBank/DDBJ whole genome shotgun (WGS) entry which is preliminary data.</text>
</comment>
<gene>
    <name evidence="2" type="ORF">IQ249_15940</name>
</gene>
<proteinExistence type="predicted"/>
<keyword evidence="3" id="KW-1185">Reference proteome</keyword>
<feature type="region of interest" description="Disordered" evidence="1">
    <location>
        <begin position="43"/>
        <end position="64"/>
    </location>
</feature>
<dbReference type="Proteomes" id="UP000654482">
    <property type="component" value="Unassembled WGS sequence"/>
</dbReference>
<sequence>MAEVWIVYKAEDMDAPGWEARQLMPRGSLTDILWENWSSEEVPTLPKTGDRTRDYKSDGSGFTTHGKDGDWVVSRVHQFSSFDTDLRIVVAYCQYQPIESQWQELRRGKPVEELLENAKTSTL</sequence>
<dbReference type="RefSeq" id="WP_194030478.1">
    <property type="nucleotide sequence ID" value="NZ_JADEWZ010000024.1"/>
</dbReference>
<evidence type="ECO:0000256" key="1">
    <source>
        <dbReference type="SAM" id="MobiDB-lite"/>
    </source>
</evidence>
<evidence type="ECO:0000313" key="3">
    <source>
        <dbReference type="Proteomes" id="UP000654482"/>
    </source>
</evidence>
<reference evidence="2" key="1">
    <citation type="submission" date="2020-10" db="EMBL/GenBank/DDBJ databases">
        <authorList>
            <person name="Castelo-Branco R."/>
            <person name="Eusebio N."/>
            <person name="Adriana R."/>
            <person name="Vieira A."/>
            <person name="Brugerolle De Fraissinette N."/>
            <person name="Rezende De Castro R."/>
            <person name="Schneider M.P."/>
            <person name="Vasconcelos V."/>
            <person name="Leao P.N."/>
        </authorList>
    </citation>
    <scope>NUCLEOTIDE SEQUENCE</scope>
    <source>
        <strain evidence="2">LEGE 07157</strain>
    </source>
</reference>
<evidence type="ECO:0000313" key="2">
    <source>
        <dbReference type="EMBL" id="MBE9117391.1"/>
    </source>
</evidence>
<feature type="compositionally biased region" description="Basic and acidic residues" evidence="1">
    <location>
        <begin position="48"/>
        <end position="57"/>
    </location>
</feature>